<dbReference type="AlphaFoldDB" id="A0A366MEP3"/>
<evidence type="ECO:0000313" key="2">
    <source>
        <dbReference type="Proteomes" id="UP000253099"/>
    </source>
</evidence>
<organism evidence="1 2">
    <name type="scientific">Candidatus Methanobinarius endosymbioticus</name>
    <dbReference type="NCBI Taxonomy" id="2006182"/>
    <lineage>
        <taxon>Archaea</taxon>
        <taxon>Methanobacteriati</taxon>
        <taxon>Methanobacteriota</taxon>
        <taxon>Methanomada group</taxon>
        <taxon>Methanobacteria</taxon>
        <taxon>Methanobacteriales</taxon>
        <taxon>Methanobacteriaceae</taxon>
        <taxon>Candidatus Methanobinarius</taxon>
    </lineage>
</organism>
<keyword evidence="2" id="KW-1185">Reference proteome</keyword>
<sequence>MSTSKLVTVKFTGNEIIKKWTGTDNSKDKKYKRFGHTYEKVKLYDFQQSLGGKLYKTFNRYENILLSGNKYRLFKTANEKIKVSGISSIFLKNKINVQAYYDGTDDIKLNYRFFIKTEKQQN</sequence>
<evidence type="ECO:0000313" key="1">
    <source>
        <dbReference type="EMBL" id="RBQ24517.1"/>
    </source>
</evidence>
<proteinExistence type="predicted"/>
<gene>
    <name evidence="1" type="ORF">ALNOE001_01790</name>
</gene>
<reference evidence="1 2" key="1">
    <citation type="submission" date="2018-06" db="EMBL/GenBank/DDBJ databases">
        <title>Genomic insight into two independent archaeal endosymbiosis events.</title>
        <authorList>
            <person name="Lind A.E."/>
            <person name="Lewis W.H."/>
            <person name="Spang A."/>
            <person name="Guy L."/>
            <person name="Embley M.T."/>
            <person name="Ettema T.J.G."/>
        </authorList>
    </citation>
    <scope>NUCLEOTIDE SEQUENCE [LARGE SCALE GENOMIC DNA]</scope>
    <source>
        <strain evidence="1">NOE</strain>
    </source>
</reference>
<comment type="caution">
    <text evidence="1">The sequence shown here is derived from an EMBL/GenBank/DDBJ whole genome shotgun (WGS) entry which is preliminary data.</text>
</comment>
<dbReference type="EMBL" id="NIZT01000003">
    <property type="protein sequence ID" value="RBQ24517.1"/>
    <property type="molecule type" value="Genomic_DNA"/>
</dbReference>
<accession>A0A366MEP3</accession>
<protein>
    <submittedName>
        <fullName evidence="1">Uncharacterized protein</fullName>
    </submittedName>
</protein>
<dbReference type="Proteomes" id="UP000253099">
    <property type="component" value="Unassembled WGS sequence"/>
</dbReference>
<name>A0A366MEP3_9EURY</name>